<feature type="region of interest" description="Disordered" evidence="1">
    <location>
        <begin position="143"/>
        <end position="165"/>
    </location>
</feature>
<dbReference type="RefSeq" id="WP_163202215.1">
    <property type="nucleotide sequence ID" value="NZ_JAAGWG010000004.1"/>
</dbReference>
<dbReference type="Proteomes" id="UP000479241">
    <property type="component" value="Unassembled WGS sequence"/>
</dbReference>
<evidence type="ECO:0000313" key="3">
    <source>
        <dbReference type="Proteomes" id="UP000479241"/>
    </source>
</evidence>
<reference evidence="2 3" key="1">
    <citation type="submission" date="2019-12" db="EMBL/GenBank/DDBJ databases">
        <title>the WGS of Blastococcus saxobsidens 67B17.</title>
        <authorList>
            <person name="Jiang Z."/>
        </authorList>
    </citation>
    <scope>NUCLEOTIDE SEQUENCE [LARGE SCALE GENOMIC DNA]</scope>
    <source>
        <strain evidence="2 3">67B17</strain>
    </source>
</reference>
<evidence type="ECO:0000256" key="1">
    <source>
        <dbReference type="SAM" id="MobiDB-lite"/>
    </source>
</evidence>
<name>A0A6L9W028_9ACTN</name>
<protein>
    <submittedName>
        <fullName evidence="2">Uncharacterized protein</fullName>
    </submittedName>
</protein>
<dbReference type="EMBL" id="JAAGWG010000004">
    <property type="protein sequence ID" value="NEK84790.1"/>
    <property type="molecule type" value="Genomic_DNA"/>
</dbReference>
<evidence type="ECO:0000313" key="2">
    <source>
        <dbReference type="EMBL" id="NEK84790.1"/>
    </source>
</evidence>
<accession>A0A6L9W028</accession>
<organism evidence="2 3">
    <name type="scientific">Blastococcus saxobsidens</name>
    <dbReference type="NCBI Taxonomy" id="138336"/>
    <lineage>
        <taxon>Bacteria</taxon>
        <taxon>Bacillati</taxon>
        <taxon>Actinomycetota</taxon>
        <taxon>Actinomycetes</taxon>
        <taxon>Geodermatophilales</taxon>
        <taxon>Geodermatophilaceae</taxon>
        <taxon>Blastococcus</taxon>
    </lineage>
</organism>
<comment type="caution">
    <text evidence="2">The sequence shown here is derived from an EMBL/GenBank/DDBJ whole genome shotgun (WGS) entry which is preliminary data.</text>
</comment>
<sequence length="165" mass="18006">MVGFLGRLFGRADDAGPEIPGMVPTGRRRWTGRPPAPAADGADVRAAMHLAVRHDTWLFDVHEGDFVDGTDMWGPFEPAACSEVLLRWFDAGLVELRQDIDHPPEAFYDPSVDLDYDVADLPLVPPGAARALLADPGRWTDATPDGFAVPLPTELGRRTPPAEWP</sequence>
<gene>
    <name evidence="2" type="ORF">GCU60_03285</name>
</gene>
<dbReference type="AlphaFoldDB" id="A0A6L9W028"/>
<proteinExistence type="predicted"/>